<dbReference type="KEGG" id="och:CES85_2602"/>
<proteinExistence type="predicted"/>
<accession>A0A248UGP1</accession>
<sequence>MRVRKKRILKSVKRFLDQMRIEKSQNIGACAKSIGKSGQLF</sequence>
<name>A0A248UGP1_9HYPH</name>
<protein>
    <submittedName>
        <fullName evidence="1">Uncharacterized protein</fullName>
    </submittedName>
</protein>
<dbReference type="AlphaFoldDB" id="A0A248UGP1"/>
<evidence type="ECO:0000313" key="1">
    <source>
        <dbReference type="EMBL" id="ASV85987.1"/>
    </source>
</evidence>
<dbReference type="Proteomes" id="UP000215256">
    <property type="component" value="Chromosome 1"/>
</dbReference>
<organism evidence="1 2">
    <name type="scientific">Ochrobactrum quorumnocens</name>
    <dbReference type="NCBI Taxonomy" id="271865"/>
    <lineage>
        <taxon>Bacteria</taxon>
        <taxon>Pseudomonadati</taxon>
        <taxon>Pseudomonadota</taxon>
        <taxon>Alphaproteobacteria</taxon>
        <taxon>Hyphomicrobiales</taxon>
        <taxon>Brucellaceae</taxon>
        <taxon>Brucella/Ochrobactrum group</taxon>
        <taxon>Ochrobactrum</taxon>
    </lineage>
</organism>
<reference evidence="1 2" key="1">
    <citation type="submission" date="2017-07" db="EMBL/GenBank/DDBJ databases">
        <title>Phylogenetic study on the rhizospheric bacterium Ochrobactrum sp. A44.</title>
        <authorList>
            <person name="Krzyzanowska D.M."/>
            <person name="Ossowicki A."/>
            <person name="Rajewska M."/>
            <person name="Maciag T."/>
            <person name="Kaczynski Z."/>
            <person name="Czerwicka M."/>
            <person name="Jafra S."/>
        </authorList>
    </citation>
    <scope>NUCLEOTIDE SEQUENCE [LARGE SCALE GENOMIC DNA]</scope>
    <source>
        <strain evidence="1 2">A44</strain>
    </source>
</reference>
<evidence type="ECO:0000313" key="2">
    <source>
        <dbReference type="Proteomes" id="UP000215256"/>
    </source>
</evidence>
<dbReference type="EMBL" id="CP022604">
    <property type="protein sequence ID" value="ASV85987.1"/>
    <property type="molecule type" value="Genomic_DNA"/>
</dbReference>
<gene>
    <name evidence="1" type="ORF">CES85_2602</name>
</gene>